<gene>
    <name evidence="2" type="ORF">BECKTUN1418E_GA0071001_12353</name>
    <name evidence="1" type="ORF">BECKTUN1418F_GA0071002_12323</name>
</gene>
<proteinExistence type="predicted"/>
<dbReference type="EMBL" id="CAADFY010000232">
    <property type="protein sequence ID" value="VFK60849.1"/>
    <property type="molecule type" value="Genomic_DNA"/>
</dbReference>
<accession>A0A451A472</accession>
<reference evidence="1" key="1">
    <citation type="submission" date="2019-02" db="EMBL/GenBank/DDBJ databases">
        <authorList>
            <person name="Gruber-Vodicka R. H."/>
            <person name="Seah K. B. B."/>
        </authorList>
    </citation>
    <scope>NUCLEOTIDE SEQUENCE</scope>
    <source>
        <strain evidence="2">BECK_BY2</strain>
        <strain evidence="1">BECK_BY3</strain>
    </source>
</reference>
<evidence type="ECO:0000313" key="1">
    <source>
        <dbReference type="EMBL" id="VFK60849.1"/>
    </source>
</evidence>
<organism evidence="1">
    <name type="scientific">Candidatus Kentrum sp. TUN</name>
    <dbReference type="NCBI Taxonomy" id="2126343"/>
    <lineage>
        <taxon>Bacteria</taxon>
        <taxon>Pseudomonadati</taxon>
        <taxon>Pseudomonadota</taxon>
        <taxon>Gammaproteobacteria</taxon>
        <taxon>Candidatus Kentrum</taxon>
    </lineage>
</organism>
<dbReference type="AlphaFoldDB" id="A0A451A472"/>
<evidence type="ECO:0000313" key="2">
    <source>
        <dbReference type="EMBL" id="VFK70095.1"/>
    </source>
</evidence>
<name>A0A451A472_9GAMM</name>
<sequence>MTNTTKKGQVKVLGIDIAKLRKCSHKARIYEALNYACNEGG</sequence>
<dbReference type="EMBL" id="CAADFV010000235">
    <property type="protein sequence ID" value="VFK70095.1"/>
    <property type="molecule type" value="Genomic_DNA"/>
</dbReference>
<protein>
    <submittedName>
        <fullName evidence="1">Uncharacterized protein</fullName>
    </submittedName>
</protein>